<dbReference type="InterPro" id="IPR050621">
    <property type="entry name" value="Tudor_domain_containing"/>
</dbReference>
<dbReference type="CDD" id="cd00590">
    <property type="entry name" value="RRM_SF"/>
    <property type="match status" value="1"/>
</dbReference>
<dbReference type="SUPFAM" id="SSF63748">
    <property type="entry name" value="Tudor/PWWP/MBT"/>
    <property type="match status" value="6"/>
</dbReference>
<feature type="region of interest" description="Disordered" evidence="3">
    <location>
        <begin position="1530"/>
        <end position="1596"/>
    </location>
</feature>
<dbReference type="PANTHER" id="PTHR22948:SF29">
    <property type="entry name" value="FI02030P-RELATED"/>
    <property type="match status" value="1"/>
</dbReference>
<sequence length="1934" mass="216126">MDNLRIVISNIGAGTTFLELNDLFAKYGNAKVISLVQEKFGGDRLRAFVDFSSQHAINQARKDLSKQPPGYWEFSEPFRGKKTSFTQHDSARGKSNFKDLSTKQHSQENINPNMDIPRSISVNYETGVRRAFYGHGSQESSVIDFTRPSYEEDYQQFGSDTRFDSGRGPPERFGRNERPPSQMDNRYEQNPYPPRNGGQFNSARGPFNNDYKQSFGRGAMFSPDSNYNYNRPFGRGGMLPNINEYEYGGPRSARPYSDYGSTGRGRGRGAPLYRNNGPPFNDYGPGPYPPGNPPYDPYQNDYCGPSPYYNDYGTQASNYDNYREPLSNRGPPPRNSFGKGGPPPQNYSRNDRFEDAPPHYASNQNEYYDSHGDFRAPSRAVGFRNDSYGDSHVDFRAPSRAVGVRNDSYRNRNSWSHETSSNESFSQGNTDFSKGRASPTKTNQRQKQSDSRDGSRLKGKSSARERPDSSDENVDQKKGYEYKEDADKSIRPKSVAAGSFKDSSKDAKSQNYDKYSKQQGPERSSGGSSSHFRGTGLKKEASEDWTNNRGPKSSVNERLQRKRQDDQTVEIVDDSNKDRKSNRRPNQEPSSNNLDGARRKSDGDRGKQKRQDDGASNFNGTRQSNFSNEKKDNAPEKSRSRMPSQKDDNNDERSSQHASAYRKDGRADRTNSRAAFGKKDGEWDRPKSRGGSEKRDSRGPRKGMEAAAAAFPEPVNETEEDILNISSRKIEINGDGSSMVNGEVSMRSQKFGQQKHGTRGDTTSHKHSEKPHADSSTASTSAKLSSGTFTKVFVSHRISPGFFFVQSTADANKICKLTSEISNISDEAPPLKEVIVGAKCLAQYKDDKLWYRAHVKKINKEEVTVGFIDYGNLEICQKAELKELPSQLASVKPLAFKIRLTDESPKEAKFTKNNETLDVRLVEKKDGGIWLVEAKEKRHSHDDPGNSVLPTVSDKLKELEVGMQSSKPSGKSTAEPACPLPTNEYSEVVVQVAEAPNIFYVHTMEGARKSLEYMKKIASTVEQQRSLSKISKDLNCLAFFKEDNNWYRAKILDYSEEDVSIAFIDYGNREKVNPSMLKELPQELQGKPLAIKIKLSETTSSAQFNKKFGDKLQVKPTSRLDDGTWNVEVLNSTTKENNNSRKTASKEVAKEGSPPAAKKTPSDTFQEVSSGQNSSESKSLRMPKSATCPIDTKTVSEVIFTCARNNFYFGHPSTKAPELLALQKSMLNQGSLGFPLADPQINDLCAVKVEQDWCRGRITHLTHELTPEVTVFLIDYGDLIVFTVDKLKVLPVDLETPSGFVSKFEIAGDKKVELFKKIKVKPVKRSDKSDCWILAVQEDASGPKSSDEKPMTSAEVKTCTSSLPPVSRTCPLPQDLYTEVSVLCLVRDDTYYGQPATLLRDTNLLHEELQAQADKIDNFCLMKDIAVGSLCLVKYSGDWYRAEILSIAPLKVQLLDYGDCISCPAENLREIPTELKPRSRTIFKFKLAENASKKYYKKSVYSCLKIKPLHFSEKDNSWVVAVEGDPCPPTSLNDVTEKKPSVQPGTSPVKASPKSDIPAQNTPQDQCPVKENVSSTASNKHSVEKSPVEVTQTQKPTCPIDRNSFTEVTVTSVQKAKSGVFFGRPSSCEEEMIELLKVLHSVGKNCAVLEKPAIGDICFALYEELWYRGRIIAVDKQVRTVELIDYGDVITIPFDYVGVISDDLKSKPITCFKWRFVDGTSPDLFPKCADEKIILKPVQYDEELGGWIMTVNMESSSVQPPSVTIKVPPIPADEFTSVTTTSIERAEDGIFFGQPSSHDADMVKLSQILQRVGQTCEELINPAIGDLCFAFYEQEWYRGRIVAVDEKVRTVQLIDYGDEVSLPADCVGIIPDDLKNKPVYCFKWRFVDGTSPDLFPKKFLASVALKPVQYDEEFNGWIMAANAVIARSPSSKQS</sequence>
<feature type="compositionally biased region" description="Basic and acidic residues" evidence="3">
    <location>
        <begin position="596"/>
        <end position="613"/>
    </location>
</feature>
<dbReference type="EMBL" id="OU963864">
    <property type="protein sequence ID" value="CAH0386697.1"/>
    <property type="molecule type" value="Genomic_DNA"/>
</dbReference>
<dbReference type="Gene3D" id="2.30.30.140">
    <property type="match status" value="6"/>
</dbReference>
<dbReference type="InterPro" id="IPR035979">
    <property type="entry name" value="RBD_domain_sf"/>
</dbReference>
<feature type="compositionally biased region" description="Basic and acidic residues" evidence="3">
    <location>
        <begin position="161"/>
        <end position="178"/>
    </location>
</feature>
<evidence type="ECO:0000313" key="7">
    <source>
        <dbReference type="Proteomes" id="UP001152759"/>
    </source>
</evidence>
<dbReference type="InterPro" id="IPR000504">
    <property type="entry name" value="RRM_dom"/>
</dbReference>
<feature type="domain" description="Tudor" evidence="5">
    <location>
        <begin position="1424"/>
        <end position="1478"/>
    </location>
</feature>
<feature type="compositionally biased region" description="Basic and acidic residues" evidence="3">
    <location>
        <begin position="387"/>
        <end position="397"/>
    </location>
</feature>
<feature type="compositionally biased region" description="Polar residues" evidence="3">
    <location>
        <begin position="411"/>
        <end position="432"/>
    </location>
</feature>
<dbReference type="PROSITE" id="PS50102">
    <property type="entry name" value="RRM"/>
    <property type="match status" value="1"/>
</dbReference>
<dbReference type="CDD" id="cd20379">
    <property type="entry name" value="Tudor_dTUD-like"/>
    <property type="match status" value="4"/>
</dbReference>
<feature type="region of interest" description="Disordered" evidence="3">
    <location>
        <begin position="748"/>
        <end position="781"/>
    </location>
</feature>
<feature type="domain" description="RRM" evidence="4">
    <location>
        <begin position="4"/>
        <end position="65"/>
    </location>
</feature>
<feature type="compositionally biased region" description="Pro residues" evidence="3">
    <location>
        <begin position="286"/>
        <end position="296"/>
    </location>
</feature>
<feature type="region of interest" description="Disordered" evidence="3">
    <location>
        <begin position="84"/>
        <end position="117"/>
    </location>
</feature>
<evidence type="ECO:0000259" key="4">
    <source>
        <dbReference type="PROSITE" id="PS50102"/>
    </source>
</evidence>
<dbReference type="InterPro" id="IPR012677">
    <property type="entry name" value="Nucleotide-bd_a/b_plait_sf"/>
</dbReference>
<dbReference type="Pfam" id="PF00567">
    <property type="entry name" value="TUDOR"/>
    <property type="match status" value="6"/>
</dbReference>
<dbReference type="Gene3D" id="3.30.70.330">
    <property type="match status" value="1"/>
</dbReference>
<feature type="region of interest" description="Disordered" evidence="3">
    <location>
        <begin position="157"/>
        <end position="204"/>
    </location>
</feature>
<feature type="compositionally biased region" description="Basic and acidic residues" evidence="3">
    <location>
        <begin position="758"/>
        <end position="773"/>
    </location>
</feature>
<feature type="compositionally biased region" description="Basic and acidic residues" evidence="3">
    <location>
        <begin position="447"/>
        <end position="490"/>
    </location>
</feature>
<evidence type="ECO:0000256" key="1">
    <source>
        <dbReference type="ARBA" id="ARBA00022884"/>
    </source>
</evidence>
<dbReference type="GO" id="GO:0003723">
    <property type="term" value="F:RNA binding"/>
    <property type="evidence" value="ECO:0007669"/>
    <property type="project" value="UniProtKB-UniRule"/>
</dbReference>
<feature type="domain" description="Tudor" evidence="5">
    <location>
        <begin position="1238"/>
        <end position="1297"/>
    </location>
</feature>
<reference evidence="6" key="1">
    <citation type="submission" date="2021-12" db="EMBL/GenBank/DDBJ databases">
        <authorList>
            <person name="King R."/>
        </authorList>
    </citation>
    <scope>NUCLEOTIDE SEQUENCE</scope>
</reference>
<organism evidence="6 7">
    <name type="scientific">Bemisia tabaci</name>
    <name type="common">Sweetpotato whitefly</name>
    <name type="synonym">Aleurodes tabaci</name>
    <dbReference type="NCBI Taxonomy" id="7038"/>
    <lineage>
        <taxon>Eukaryota</taxon>
        <taxon>Metazoa</taxon>
        <taxon>Ecdysozoa</taxon>
        <taxon>Arthropoda</taxon>
        <taxon>Hexapoda</taxon>
        <taxon>Insecta</taxon>
        <taxon>Pterygota</taxon>
        <taxon>Neoptera</taxon>
        <taxon>Paraneoptera</taxon>
        <taxon>Hemiptera</taxon>
        <taxon>Sternorrhyncha</taxon>
        <taxon>Aleyrodoidea</taxon>
        <taxon>Aleyrodidae</taxon>
        <taxon>Aleyrodinae</taxon>
        <taxon>Bemisia</taxon>
    </lineage>
</organism>
<dbReference type="PROSITE" id="PS50304">
    <property type="entry name" value="TUDOR"/>
    <property type="match status" value="6"/>
</dbReference>
<dbReference type="SUPFAM" id="SSF54928">
    <property type="entry name" value="RNA-binding domain, RBD"/>
    <property type="match status" value="1"/>
</dbReference>
<feature type="domain" description="Tudor" evidence="5">
    <location>
        <begin position="1029"/>
        <end position="1087"/>
    </location>
</feature>
<feature type="compositionally biased region" description="Polar residues" evidence="3">
    <location>
        <begin position="509"/>
        <end position="522"/>
    </location>
</feature>
<accession>A0A9P0A958</accession>
<dbReference type="InterPro" id="IPR035437">
    <property type="entry name" value="SNase_OB-fold_sf"/>
</dbReference>
<feature type="domain" description="Tudor" evidence="5">
    <location>
        <begin position="1821"/>
        <end position="1877"/>
    </location>
</feature>
<dbReference type="GO" id="GO:0005737">
    <property type="term" value="C:cytoplasm"/>
    <property type="evidence" value="ECO:0007669"/>
    <property type="project" value="UniProtKB-ARBA"/>
</dbReference>
<feature type="compositionally biased region" description="Basic and acidic residues" evidence="3">
    <location>
        <begin position="628"/>
        <end position="704"/>
    </location>
</feature>
<feature type="region of interest" description="Disordered" evidence="3">
    <location>
        <begin position="251"/>
        <end position="720"/>
    </location>
</feature>
<dbReference type="InterPro" id="IPR002999">
    <property type="entry name" value="Tudor"/>
</dbReference>
<feature type="compositionally biased region" description="Low complexity" evidence="3">
    <location>
        <begin position="275"/>
        <end position="285"/>
    </location>
</feature>
<feature type="compositionally biased region" description="Polar residues" evidence="3">
    <location>
        <begin position="1131"/>
        <end position="1142"/>
    </location>
</feature>
<dbReference type="FunFam" id="2.30.30.140:FF:000018">
    <property type="entry name" value="Serine/threonine-protein kinase 31"/>
    <property type="match status" value="2"/>
</dbReference>
<feature type="compositionally biased region" description="Polar residues" evidence="3">
    <location>
        <begin position="614"/>
        <end position="627"/>
    </location>
</feature>
<dbReference type="Proteomes" id="UP001152759">
    <property type="component" value="Chromosome 3"/>
</dbReference>
<feature type="domain" description="Tudor" evidence="5">
    <location>
        <begin position="833"/>
        <end position="891"/>
    </location>
</feature>
<evidence type="ECO:0000256" key="2">
    <source>
        <dbReference type="PROSITE-ProRule" id="PRU00176"/>
    </source>
</evidence>
<feature type="compositionally biased region" description="Basic and acidic residues" evidence="3">
    <location>
        <begin position="89"/>
        <end position="106"/>
    </location>
</feature>
<dbReference type="Gene3D" id="2.40.50.90">
    <property type="match status" value="2"/>
</dbReference>
<evidence type="ECO:0000256" key="3">
    <source>
        <dbReference type="SAM" id="MobiDB-lite"/>
    </source>
</evidence>
<protein>
    <submittedName>
        <fullName evidence="6">Uncharacterized protein</fullName>
    </submittedName>
</protein>
<dbReference type="SMART" id="SM00333">
    <property type="entry name" value="TUDOR"/>
    <property type="match status" value="6"/>
</dbReference>
<evidence type="ECO:0000259" key="5">
    <source>
        <dbReference type="PROSITE" id="PS50304"/>
    </source>
</evidence>
<feature type="compositionally biased region" description="Polar residues" evidence="3">
    <location>
        <begin position="1162"/>
        <end position="1177"/>
    </location>
</feature>
<gene>
    <name evidence="6" type="ORF">BEMITA_LOCUS5777</name>
</gene>
<name>A0A9P0A958_BEMTA</name>
<feature type="domain" description="Tudor" evidence="5">
    <location>
        <begin position="1651"/>
        <end position="1707"/>
    </location>
</feature>
<dbReference type="PANTHER" id="PTHR22948">
    <property type="entry name" value="TUDOR DOMAIN CONTAINING PROTEIN"/>
    <property type="match status" value="1"/>
</dbReference>
<proteinExistence type="predicted"/>
<keyword evidence="7" id="KW-1185">Reference proteome</keyword>
<keyword evidence="1 2" id="KW-0694">RNA-binding</keyword>
<evidence type="ECO:0000313" key="6">
    <source>
        <dbReference type="EMBL" id="CAH0386697.1"/>
    </source>
</evidence>
<feature type="region of interest" description="Disordered" evidence="3">
    <location>
        <begin position="1131"/>
        <end position="1185"/>
    </location>
</feature>
<dbReference type="Pfam" id="PF00076">
    <property type="entry name" value="RRM_1"/>
    <property type="match status" value="1"/>
</dbReference>
<feature type="compositionally biased region" description="Polar residues" evidence="3">
    <location>
        <begin position="544"/>
        <end position="557"/>
    </location>
</feature>